<dbReference type="AlphaFoldDB" id="A0A9Q1E9A1"/>
<name>A0A9Q1E9A1_SYNKA</name>
<organism evidence="1 2">
    <name type="scientific">Synaphobranchus kaupii</name>
    <name type="common">Kaup's arrowtooth eel</name>
    <dbReference type="NCBI Taxonomy" id="118154"/>
    <lineage>
        <taxon>Eukaryota</taxon>
        <taxon>Metazoa</taxon>
        <taxon>Chordata</taxon>
        <taxon>Craniata</taxon>
        <taxon>Vertebrata</taxon>
        <taxon>Euteleostomi</taxon>
        <taxon>Actinopterygii</taxon>
        <taxon>Neopterygii</taxon>
        <taxon>Teleostei</taxon>
        <taxon>Anguilliformes</taxon>
        <taxon>Synaphobranchidae</taxon>
        <taxon>Synaphobranchus</taxon>
    </lineage>
</organism>
<proteinExistence type="predicted"/>
<evidence type="ECO:0000313" key="2">
    <source>
        <dbReference type="Proteomes" id="UP001152622"/>
    </source>
</evidence>
<accession>A0A9Q1E9A1</accession>
<evidence type="ECO:0000313" key="1">
    <source>
        <dbReference type="EMBL" id="KAJ8334586.1"/>
    </source>
</evidence>
<protein>
    <submittedName>
        <fullName evidence="1">Uncharacterized protein</fullName>
    </submittedName>
</protein>
<comment type="caution">
    <text evidence="1">The sequence shown here is derived from an EMBL/GenBank/DDBJ whole genome shotgun (WGS) entry which is preliminary data.</text>
</comment>
<dbReference type="EMBL" id="JAINUF010000021">
    <property type="protein sequence ID" value="KAJ8334586.1"/>
    <property type="molecule type" value="Genomic_DNA"/>
</dbReference>
<keyword evidence="2" id="KW-1185">Reference proteome</keyword>
<sequence>MQSPLLTRVCSCSQLSVESPTPRRYACHSKPCAAGPGSRVSLPAKAARAAALGGDCDITPKRQPARRESEVLFGGLMARSRCRTGWELWRGVQWQFIFLPGCHVRRNKPHFLQLSSRISALKGAKQAALKATGAAVRHGVRVINASTGTEKDLDDCAKKALK</sequence>
<gene>
    <name evidence="1" type="ORF">SKAU_G00402250</name>
</gene>
<dbReference type="Proteomes" id="UP001152622">
    <property type="component" value="Chromosome 21"/>
</dbReference>
<reference evidence="1" key="1">
    <citation type="journal article" date="2023" name="Science">
        <title>Genome structures resolve the early diversification of teleost fishes.</title>
        <authorList>
            <person name="Parey E."/>
            <person name="Louis A."/>
            <person name="Montfort J."/>
            <person name="Bouchez O."/>
            <person name="Roques C."/>
            <person name="Iampietro C."/>
            <person name="Lluch J."/>
            <person name="Castinel A."/>
            <person name="Donnadieu C."/>
            <person name="Desvignes T."/>
            <person name="Floi Bucao C."/>
            <person name="Jouanno E."/>
            <person name="Wen M."/>
            <person name="Mejri S."/>
            <person name="Dirks R."/>
            <person name="Jansen H."/>
            <person name="Henkel C."/>
            <person name="Chen W.J."/>
            <person name="Zahm M."/>
            <person name="Cabau C."/>
            <person name="Klopp C."/>
            <person name="Thompson A.W."/>
            <person name="Robinson-Rechavi M."/>
            <person name="Braasch I."/>
            <person name="Lecointre G."/>
            <person name="Bobe J."/>
            <person name="Postlethwait J.H."/>
            <person name="Berthelot C."/>
            <person name="Roest Crollius H."/>
            <person name="Guiguen Y."/>
        </authorList>
    </citation>
    <scope>NUCLEOTIDE SEQUENCE</scope>
    <source>
        <strain evidence="1">WJC10195</strain>
    </source>
</reference>